<feature type="compositionally biased region" description="Basic and acidic residues" evidence="1">
    <location>
        <begin position="150"/>
        <end position="160"/>
    </location>
</feature>
<sequence length="227" mass="24208">MSGDEGFLTRWSRRKEAARRSEDAPVAVNVPAEAPEEIAAPVAEAEAQVAASPEDDAPVPLEELPPIESIGPETDLTPWLKRNVPPAWRQAALRRLWVSDPGIRDFVGLADYDWDWNTPGGMPGYGPLEIGEAVRKRLLAAVEGAPPPAGEERVQQDRASADPPADEQAPGPSPEPEEAPDAVRLPAEPSAARPAVAQASEDHADLNRDLGNSPPSPRRRSGSATPV</sequence>
<accession>A0A840BZD1</accession>
<keyword evidence="3" id="KW-1185">Reference proteome</keyword>
<feature type="region of interest" description="Disordered" evidence="1">
    <location>
        <begin position="1"/>
        <end position="32"/>
    </location>
</feature>
<name>A0A840BZD1_9HYPH</name>
<dbReference type="Pfam" id="PF11748">
    <property type="entry name" value="DUF3306"/>
    <property type="match status" value="1"/>
</dbReference>
<organism evidence="2 3">
    <name type="scientific">Chelatococcus caeni</name>
    <dbReference type="NCBI Taxonomy" id="1348468"/>
    <lineage>
        <taxon>Bacteria</taxon>
        <taxon>Pseudomonadati</taxon>
        <taxon>Pseudomonadota</taxon>
        <taxon>Alphaproteobacteria</taxon>
        <taxon>Hyphomicrobiales</taxon>
        <taxon>Chelatococcaceae</taxon>
        <taxon>Chelatococcus</taxon>
    </lineage>
</organism>
<evidence type="ECO:0000313" key="2">
    <source>
        <dbReference type="EMBL" id="MBB4015607.1"/>
    </source>
</evidence>
<dbReference type="EMBL" id="JACIEN010000001">
    <property type="protein sequence ID" value="MBB4015607.1"/>
    <property type="molecule type" value="Genomic_DNA"/>
</dbReference>
<dbReference type="InterPro" id="IPR021735">
    <property type="entry name" value="DUF3306"/>
</dbReference>
<evidence type="ECO:0000256" key="1">
    <source>
        <dbReference type="SAM" id="MobiDB-lite"/>
    </source>
</evidence>
<dbReference type="Proteomes" id="UP000577362">
    <property type="component" value="Unassembled WGS sequence"/>
</dbReference>
<feature type="region of interest" description="Disordered" evidence="1">
    <location>
        <begin position="141"/>
        <end position="227"/>
    </location>
</feature>
<evidence type="ECO:0000313" key="3">
    <source>
        <dbReference type="Proteomes" id="UP000577362"/>
    </source>
</evidence>
<protein>
    <recommendedName>
        <fullName evidence="4">DUF3306 domain-containing protein</fullName>
    </recommendedName>
</protein>
<dbReference type="RefSeq" id="WP_019400971.1">
    <property type="nucleotide sequence ID" value="NZ_JACIEN010000001.1"/>
</dbReference>
<evidence type="ECO:0008006" key="4">
    <source>
        <dbReference type="Google" id="ProtNLM"/>
    </source>
</evidence>
<comment type="caution">
    <text evidence="2">The sequence shown here is derived from an EMBL/GenBank/DDBJ whole genome shotgun (WGS) entry which is preliminary data.</text>
</comment>
<proteinExistence type="predicted"/>
<reference evidence="2 3" key="1">
    <citation type="submission" date="2020-08" db="EMBL/GenBank/DDBJ databases">
        <title>Genomic Encyclopedia of Type Strains, Phase IV (KMG-IV): sequencing the most valuable type-strain genomes for metagenomic binning, comparative biology and taxonomic classification.</title>
        <authorList>
            <person name="Goeker M."/>
        </authorList>
    </citation>
    <scope>NUCLEOTIDE SEQUENCE [LARGE SCALE GENOMIC DNA]</scope>
    <source>
        <strain evidence="2 3">DSM 103737</strain>
    </source>
</reference>
<feature type="region of interest" description="Disordered" evidence="1">
    <location>
        <begin position="47"/>
        <end position="78"/>
    </location>
</feature>
<feature type="compositionally biased region" description="Basic and acidic residues" evidence="1">
    <location>
        <begin position="14"/>
        <end position="23"/>
    </location>
</feature>
<gene>
    <name evidence="2" type="ORF">GGR16_000613</name>
</gene>
<dbReference type="AlphaFoldDB" id="A0A840BZD1"/>